<comment type="caution">
    <text evidence="1">The sequence shown here is derived from an EMBL/GenBank/DDBJ whole genome shotgun (WGS) entry which is preliminary data.</text>
</comment>
<dbReference type="AlphaFoldDB" id="A0AAV9ZPR2"/>
<keyword evidence="2" id="KW-1185">Reference proteome</keyword>
<reference evidence="1 2" key="1">
    <citation type="journal article" date="2024" name="J Genomics">
        <title>Draft genome sequencing and assembly of Favolaschia claudopus CIRM-BRFM 2984 isolated from oak limbs.</title>
        <authorList>
            <person name="Navarro D."/>
            <person name="Drula E."/>
            <person name="Chaduli D."/>
            <person name="Cazenave R."/>
            <person name="Ahrendt S."/>
            <person name="Wang J."/>
            <person name="Lipzen A."/>
            <person name="Daum C."/>
            <person name="Barry K."/>
            <person name="Grigoriev I.V."/>
            <person name="Favel A."/>
            <person name="Rosso M.N."/>
            <person name="Martin F."/>
        </authorList>
    </citation>
    <scope>NUCLEOTIDE SEQUENCE [LARGE SCALE GENOMIC DNA]</scope>
    <source>
        <strain evidence="1 2">CIRM-BRFM 2984</strain>
    </source>
</reference>
<evidence type="ECO:0000313" key="2">
    <source>
        <dbReference type="Proteomes" id="UP001362999"/>
    </source>
</evidence>
<name>A0AAV9ZPR2_9AGAR</name>
<dbReference type="Proteomes" id="UP001362999">
    <property type="component" value="Unassembled WGS sequence"/>
</dbReference>
<protein>
    <submittedName>
        <fullName evidence="1">Uncharacterized protein</fullName>
    </submittedName>
</protein>
<evidence type="ECO:0000313" key="1">
    <source>
        <dbReference type="EMBL" id="KAK6988397.1"/>
    </source>
</evidence>
<dbReference type="EMBL" id="JAWWNJ010000123">
    <property type="protein sequence ID" value="KAK6988397.1"/>
    <property type="molecule type" value="Genomic_DNA"/>
</dbReference>
<organism evidence="1 2">
    <name type="scientific">Favolaschia claudopus</name>
    <dbReference type="NCBI Taxonomy" id="2862362"/>
    <lineage>
        <taxon>Eukaryota</taxon>
        <taxon>Fungi</taxon>
        <taxon>Dikarya</taxon>
        <taxon>Basidiomycota</taxon>
        <taxon>Agaricomycotina</taxon>
        <taxon>Agaricomycetes</taxon>
        <taxon>Agaricomycetidae</taxon>
        <taxon>Agaricales</taxon>
        <taxon>Marasmiineae</taxon>
        <taxon>Mycenaceae</taxon>
        <taxon>Favolaschia</taxon>
    </lineage>
</organism>
<gene>
    <name evidence="1" type="ORF">R3P38DRAFT_2804652</name>
</gene>
<sequence length="253" mass="28019">MQFLIPVTFGDDEYVDILAFLSQPDQLNLDISNDDSVRLFLEELDRIQDTPRASHKRLSFLNCQRLNIQAKQGIASHQDKRSLVYKTKNRRPLPTFLPAVPLIPLLRLVPFLTLASSSANGICLSARLSGLCLPTLLVASSFSIKTNEAGVVFALLIVLRDVFGEQGTPESTAICEWFQDVIDTAVNEVAMSADGTEVQPYAGPRDLRVFQLAKSYTKNLDEETKADHDTEVIAAVTITWATVVLPKRGCRSI</sequence>
<accession>A0AAV9ZPR2</accession>
<proteinExistence type="predicted"/>